<keyword evidence="2" id="KW-0812">Transmembrane</keyword>
<dbReference type="STRING" id="1884261.A0A5C3R0Q2"/>
<evidence type="ECO:0000256" key="3">
    <source>
        <dbReference type="SAM" id="SignalP"/>
    </source>
</evidence>
<feature type="signal peptide" evidence="3">
    <location>
        <begin position="1"/>
        <end position="34"/>
    </location>
</feature>
<protein>
    <recommendedName>
        <fullName evidence="6">Ser-Thr-rich glycosyl-phosphatidyl-inositol-anchored membrane family-domain-containing protein</fullName>
    </recommendedName>
</protein>
<organism evidence="4 5">
    <name type="scientific">Pterulicium gracile</name>
    <dbReference type="NCBI Taxonomy" id="1884261"/>
    <lineage>
        <taxon>Eukaryota</taxon>
        <taxon>Fungi</taxon>
        <taxon>Dikarya</taxon>
        <taxon>Basidiomycota</taxon>
        <taxon>Agaricomycotina</taxon>
        <taxon>Agaricomycetes</taxon>
        <taxon>Agaricomycetidae</taxon>
        <taxon>Agaricales</taxon>
        <taxon>Pleurotineae</taxon>
        <taxon>Pterulaceae</taxon>
        <taxon>Pterulicium</taxon>
    </lineage>
</organism>
<accession>A0A5C3R0Q2</accession>
<dbReference type="AlphaFoldDB" id="A0A5C3R0Q2"/>
<feature type="region of interest" description="Disordered" evidence="1">
    <location>
        <begin position="170"/>
        <end position="272"/>
    </location>
</feature>
<evidence type="ECO:0000313" key="4">
    <source>
        <dbReference type="EMBL" id="TFL06660.1"/>
    </source>
</evidence>
<feature type="chain" id="PRO_5023007061" description="Ser-Thr-rich glycosyl-phosphatidyl-inositol-anchored membrane family-domain-containing protein" evidence="3">
    <location>
        <begin position="35"/>
        <end position="380"/>
    </location>
</feature>
<gene>
    <name evidence="4" type="ORF">BDV98DRAFT_559783</name>
</gene>
<feature type="compositionally biased region" description="Polar residues" evidence="1">
    <location>
        <begin position="170"/>
        <end position="184"/>
    </location>
</feature>
<evidence type="ECO:0008006" key="6">
    <source>
        <dbReference type="Google" id="ProtNLM"/>
    </source>
</evidence>
<keyword evidence="5" id="KW-1185">Reference proteome</keyword>
<evidence type="ECO:0000256" key="2">
    <source>
        <dbReference type="SAM" id="Phobius"/>
    </source>
</evidence>
<name>A0A5C3R0Q2_9AGAR</name>
<keyword evidence="2" id="KW-0472">Membrane</keyword>
<feature type="transmembrane region" description="Helical" evidence="2">
    <location>
        <begin position="360"/>
        <end position="379"/>
    </location>
</feature>
<dbReference type="Proteomes" id="UP000305067">
    <property type="component" value="Unassembled WGS sequence"/>
</dbReference>
<feature type="compositionally biased region" description="Low complexity" evidence="1">
    <location>
        <begin position="221"/>
        <end position="264"/>
    </location>
</feature>
<reference evidence="4 5" key="1">
    <citation type="journal article" date="2019" name="Nat. Ecol. Evol.">
        <title>Megaphylogeny resolves global patterns of mushroom evolution.</title>
        <authorList>
            <person name="Varga T."/>
            <person name="Krizsan K."/>
            <person name="Foldi C."/>
            <person name="Dima B."/>
            <person name="Sanchez-Garcia M."/>
            <person name="Sanchez-Ramirez S."/>
            <person name="Szollosi G.J."/>
            <person name="Szarkandi J.G."/>
            <person name="Papp V."/>
            <person name="Albert L."/>
            <person name="Andreopoulos W."/>
            <person name="Angelini C."/>
            <person name="Antonin V."/>
            <person name="Barry K.W."/>
            <person name="Bougher N.L."/>
            <person name="Buchanan P."/>
            <person name="Buyck B."/>
            <person name="Bense V."/>
            <person name="Catcheside P."/>
            <person name="Chovatia M."/>
            <person name="Cooper J."/>
            <person name="Damon W."/>
            <person name="Desjardin D."/>
            <person name="Finy P."/>
            <person name="Geml J."/>
            <person name="Haridas S."/>
            <person name="Hughes K."/>
            <person name="Justo A."/>
            <person name="Karasinski D."/>
            <person name="Kautmanova I."/>
            <person name="Kiss B."/>
            <person name="Kocsube S."/>
            <person name="Kotiranta H."/>
            <person name="LaButti K.M."/>
            <person name="Lechner B.E."/>
            <person name="Liimatainen K."/>
            <person name="Lipzen A."/>
            <person name="Lukacs Z."/>
            <person name="Mihaltcheva S."/>
            <person name="Morgado L.N."/>
            <person name="Niskanen T."/>
            <person name="Noordeloos M.E."/>
            <person name="Ohm R.A."/>
            <person name="Ortiz-Santana B."/>
            <person name="Ovrebo C."/>
            <person name="Racz N."/>
            <person name="Riley R."/>
            <person name="Savchenko A."/>
            <person name="Shiryaev A."/>
            <person name="Soop K."/>
            <person name="Spirin V."/>
            <person name="Szebenyi C."/>
            <person name="Tomsovsky M."/>
            <person name="Tulloss R.E."/>
            <person name="Uehling J."/>
            <person name="Grigoriev I.V."/>
            <person name="Vagvolgyi C."/>
            <person name="Papp T."/>
            <person name="Martin F.M."/>
            <person name="Miettinen O."/>
            <person name="Hibbett D.S."/>
            <person name="Nagy L.G."/>
        </authorList>
    </citation>
    <scope>NUCLEOTIDE SEQUENCE [LARGE SCALE GENOMIC DNA]</scope>
    <source>
        <strain evidence="4 5">CBS 309.79</strain>
    </source>
</reference>
<evidence type="ECO:0000313" key="5">
    <source>
        <dbReference type="Proteomes" id="UP000305067"/>
    </source>
</evidence>
<keyword evidence="2" id="KW-1133">Transmembrane helix</keyword>
<sequence length="380" mass="39313">MRSGPLVLVHHRSVLLALTLSLLLSLLHAPFVWAQTVVNGQIHTNGLAIVNAPAMNSQLHAGSDLHLSVEVSANGKLSASSFLPGSSESTRYDSLEVYLVSSRNKVNLTISGNTTILELEGSSTVKHLNWKIPTCVTTGEYGLTLYEGSHVDGQARFAITAIPIQIQNSGQSGSCAGNSFQPNTQDPASASPGDDDDDEQERPASELPANPTLPSNPQRETGPVSSSTVSSTAVGSGGTPPVVGTSGTNTNTPNTEPTAPAQPENSPVPENPTVITIVVSGSGPLPFDFPTVTVTDLSPPATRTVIIESPVTLTSVIVGPTDTLTVTVTTLGQSTTTVVTGADGVFVPIGSSGMARYPLFSSWGTVFTATAFGFVSVLLR</sequence>
<evidence type="ECO:0000256" key="1">
    <source>
        <dbReference type="SAM" id="MobiDB-lite"/>
    </source>
</evidence>
<dbReference type="OrthoDB" id="3267335at2759"/>
<keyword evidence="3" id="KW-0732">Signal</keyword>
<dbReference type="EMBL" id="ML178815">
    <property type="protein sequence ID" value="TFL06660.1"/>
    <property type="molecule type" value="Genomic_DNA"/>
</dbReference>
<proteinExistence type="predicted"/>